<dbReference type="EMBL" id="MUPN01000108">
    <property type="protein sequence ID" value="OOQ41435.1"/>
    <property type="molecule type" value="Genomic_DNA"/>
</dbReference>
<sequence>VTLSQSNNTLSASLQAQATGSQTNPQFAKDIYNLAQNQKQVISYAQDIFNLFNSIPKEQYKYLEKAYLKV</sequence>
<evidence type="ECO:0000313" key="1">
    <source>
        <dbReference type="EMBL" id="OOQ41435.1"/>
    </source>
</evidence>
<dbReference type="AlphaFoldDB" id="A0A4Y4XP06"/>
<reference evidence="1 2" key="1">
    <citation type="journal article" date="2017" name="Front. Cell. Infect. Microbiol.">
        <title>Whole Genome Sequence and Phylogenetic Analysis Show Helicobacter pylori Strains from Latin America Have Followed a Unique Evolution Pathway.</title>
        <authorList>
            <person name="Munoz-Ramirez Z.Y."/>
            <person name="Mendez-Tenorio A."/>
            <person name="Kato I."/>
            <person name="Bravo M.M."/>
            <person name="Rizzato C."/>
            <person name="Thorell K."/>
            <person name="Torres R.C."/>
            <person name="Aviles-Jimenez F."/>
            <person name="Camorlinga M."/>
            <person name="Canzian F."/>
            <person name="Torres J."/>
        </authorList>
    </citation>
    <scope>NUCLEOTIDE SEQUENCE [LARGE SCALE GENOMIC DNA]</scope>
    <source>
        <strain evidence="1 2">CM22351</strain>
    </source>
</reference>
<name>A0A4Y4XP06_HELPX</name>
<organism evidence="1 2">
    <name type="scientific">Helicobacter pylori</name>
    <name type="common">Campylobacter pylori</name>
    <dbReference type="NCBI Taxonomy" id="210"/>
    <lineage>
        <taxon>Bacteria</taxon>
        <taxon>Pseudomonadati</taxon>
        <taxon>Campylobacterota</taxon>
        <taxon>Epsilonproteobacteria</taxon>
        <taxon>Campylobacterales</taxon>
        <taxon>Helicobacteraceae</taxon>
        <taxon>Helicobacter</taxon>
    </lineage>
</organism>
<gene>
    <name evidence="1" type="ORF">B0X64_00935</name>
</gene>
<evidence type="ECO:0000313" key="2">
    <source>
        <dbReference type="Proteomes" id="UP000319650"/>
    </source>
</evidence>
<protein>
    <submittedName>
        <fullName evidence="1">Uncharacterized protein</fullName>
    </submittedName>
</protein>
<proteinExistence type="predicted"/>
<dbReference type="Proteomes" id="UP000319650">
    <property type="component" value="Unassembled WGS sequence"/>
</dbReference>
<feature type="non-terminal residue" evidence="1">
    <location>
        <position position="70"/>
    </location>
</feature>
<accession>A0A4Y4XP06</accession>
<comment type="caution">
    <text evidence="1">The sequence shown here is derived from an EMBL/GenBank/DDBJ whole genome shotgun (WGS) entry which is preliminary data.</text>
</comment>
<feature type="non-terminal residue" evidence="1">
    <location>
        <position position="1"/>
    </location>
</feature>